<dbReference type="SMART" id="SM00642">
    <property type="entry name" value="Aamy"/>
    <property type="match status" value="1"/>
</dbReference>
<dbReference type="PANTHER" id="PTHR46673">
    <property type="entry name" value="4F2 CELL-SURFACE ANTIGEN HEAVY CHAIN"/>
    <property type="match status" value="1"/>
</dbReference>
<gene>
    <name evidence="4" type="primary">slc3a2a</name>
</gene>
<dbReference type="Pfam" id="PF16028">
    <property type="entry name" value="SLC3A2_N"/>
    <property type="match status" value="1"/>
</dbReference>
<evidence type="ECO:0000259" key="3">
    <source>
        <dbReference type="SMART" id="SM00642"/>
    </source>
</evidence>
<dbReference type="InterPro" id="IPR031984">
    <property type="entry name" value="SLC3A2_N"/>
</dbReference>
<dbReference type="SUPFAM" id="SSF51011">
    <property type="entry name" value="Glycosyl hydrolase domain"/>
    <property type="match status" value="1"/>
</dbReference>
<dbReference type="SUPFAM" id="SSF51445">
    <property type="entry name" value="(Trans)glycosidases"/>
    <property type="match status" value="1"/>
</dbReference>
<protein>
    <recommendedName>
        <fullName evidence="3">Glycosyl hydrolase family 13 catalytic domain-containing protein</fullName>
    </recommendedName>
</protein>
<dbReference type="GeneID" id="114792075"/>
<feature type="domain" description="Glycosyl hydrolase family 13 catalytic" evidence="3">
    <location>
        <begin position="111"/>
        <end position="397"/>
    </location>
</feature>
<dbReference type="Proteomes" id="UP000694580">
    <property type="component" value="Chromosome 1"/>
</dbReference>
<evidence type="ECO:0000313" key="5">
    <source>
        <dbReference type="Proteomes" id="UP000694580"/>
    </source>
</evidence>
<dbReference type="InterPro" id="IPR042280">
    <property type="entry name" value="SLC3A2"/>
</dbReference>
<evidence type="ECO:0000256" key="2">
    <source>
        <dbReference type="SAM" id="Phobius"/>
    </source>
</evidence>
<proteinExistence type="predicted"/>
<dbReference type="RefSeq" id="XP_028838749.1">
    <property type="nucleotide sequence ID" value="XM_028982916.1"/>
</dbReference>
<dbReference type="InterPro" id="IPR006047">
    <property type="entry name" value="GH13_cat_dom"/>
</dbReference>
<dbReference type="PANTHER" id="PTHR46673:SF3">
    <property type="entry name" value="SOLUTE CARRIER FAMILY 3 (AMINO ACID TRANSPORTER HEAVY CHAIN), MEMBER 2A-RELATED"/>
    <property type="match status" value="1"/>
</dbReference>
<keyword evidence="2" id="KW-0812">Transmembrane</keyword>
<accession>A0AAY4BS58</accession>
<reference evidence="4" key="2">
    <citation type="submission" date="2025-08" db="UniProtKB">
        <authorList>
            <consortium name="Ensembl"/>
        </authorList>
    </citation>
    <scope>IDENTIFICATION</scope>
</reference>
<dbReference type="GO" id="GO:0015823">
    <property type="term" value="P:phenylalanine transport"/>
    <property type="evidence" value="ECO:0007669"/>
    <property type="project" value="TreeGrafter"/>
</dbReference>
<dbReference type="Pfam" id="PF00128">
    <property type="entry name" value="Alpha-amylase"/>
    <property type="match status" value="1"/>
</dbReference>
<dbReference type="GO" id="GO:1903801">
    <property type="term" value="P:L-leucine import across plasma membrane"/>
    <property type="evidence" value="ECO:0007669"/>
    <property type="project" value="TreeGrafter"/>
</dbReference>
<evidence type="ECO:0000313" key="4">
    <source>
        <dbReference type="Ensembl" id="ENSDCDP00010023764.1"/>
    </source>
</evidence>
<evidence type="ECO:0000256" key="1">
    <source>
        <dbReference type="SAM" id="MobiDB-lite"/>
    </source>
</evidence>
<reference evidence="4" key="3">
    <citation type="submission" date="2025-09" db="UniProtKB">
        <authorList>
            <consortium name="Ensembl"/>
        </authorList>
    </citation>
    <scope>IDENTIFICATION</scope>
</reference>
<feature type="region of interest" description="Disordered" evidence="1">
    <location>
        <begin position="1"/>
        <end position="23"/>
    </location>
</feature>
<keyword evidence="5" id="KW-1185">Reference proteome</keyword>
<dbReference type="Gene3D" id="2.60.40.1180">
    <property type="entry name" value="Golgi alpha-mannosidase II"/>
    <property type="match status" value="1"/>
</dbReference>
<dbReference type="GeneTree" id="ENSGT00940000156646"/>
<keyword evidence="2" id="KW-1133">Transmembrane helix</keyword>
<dbReference type="AlphaFoldDB" id="A0AAY4BS58"/>
<dbReference type="GO" id="GO:0016324">
    <property type="term" value="C:apical plasma membrane"/>
    <property type="evidence" value="ECO:0007669"/>
    <property type="project" value="TreeGrafter"/>
</dbReference>
<dbReference type="Ensembl" id="ENSDCDT00010029277.1">
    <property type="protein sequence ID" value="ENSDCDP00010023764.1"/>
    <property type="gene ID" value="ENSDCDG00010014969.1"/>
</dbReference>
<dbReference type="InterPro" id="IPR017853">
    <property type="entry name" value="GH"/>
</dbReference>
<dbReference type="GO" id="GO:0015190">
    <property type="term" value="F:L-leucine transmembrane transporter activity"/>
    <property type="evidence" value="ECO:0007669"/>
    <property type="project" value="TreeGrafter"/>
</dbReference>
<dbReference type="GO" id="GO:0016323">
    <property type="term" value="C:basolateral plasma membrane"/>
    <property type="evidence" value="ECO:0007669"/>
    <property type="project" value="TreeGrafter"/>
</dbReference>
<reference evidence="4 5" key="1">
    <citation type="submission" date="2020-06" db="EMBL/GenBank/DDBJ databases">
        <authorList>
            <consortium name="Wellcome Sanger Institute Data Sharing"/>
        </authorList>
    </citation>
    <scope>NUCLEOTIDE SEQUENCE [LARGE SCALE GENOMIC DNA]</scope>
</reference>
<feature type="transmembrane region" description="Helical" evidence="2">
    <location>
        <begin position="68"/>
        <end position="90"/>
    </location>
</feature>
<keyword evidence="2" id="KW-0472">Membrane</keyword>
<dbReference type="GO" id="GO:1904273">
    <property type="term" value="P:L-alanine import across plasma membrane"/>
    <property type="evidence" value="ECO:0007669"/>
    <property type="project" value="TreeGrafter"/>
</dbReference>
<name>A0AAY4BS58_9TELE</name>
<dbReference type="InterPro" id="IPR013780">
    <property type="entry name" value="Glyco_hydro_b"/>
</dbReference>
<dbReference type="GO" id="GO:0005975">
    <property type="term" value="P:carbohydrate metabolic process"/>
    <property type="evidence" value="ECO:0007669"/>
    <property type="project" value="InterPro"/>
</dbReference>
<dbReference type="GO" id="GO:0015173">
    <property type="term" value="F:aromatic amino acid transmembrane transporter activity"/>
    <property type="evidence" value="ECO:0007669"/>
    <property type="project" value="TreeGrafter"/>
</dbReference>
<sequence length="502" mass="55737">MSKDVEMKEVELNELDQEKQPMTGDALAEKNGAVKVKVPEDPDVKFTGLSKDELMKVAGTAGWVRTRWVLLVLFWLGWLGMLAGAIVIIIQAPRCKPLPEMNWWNEGPLYQIADVDAFTEDKGLEGVIEKLESLGQLKVKGLLLGPIHTVQKDQLNTLSLEKINAALGAPEVLDKLLDRAHKKSISIILDLTPNYEGDKPWFTRLVDLSDKLKAGIQHWMKKGVDGILLSSLDKTEMNPSEWVALLNAVHNSTEDGPKKRALIGEMSASSARKAVETLNSTGLDLLLSGVLKPNQTGQEKAGAVQQLYSSQPQTSLAWTLSGPRTGHLASVVKPRSVRLYQLLLFTLPGTPVFNYGDELGLEDLRTTSPKMVWDIEDPADEKNETAKALRAKMSSRRDWFRALSDLRGKERSLAHGDYVHLHNATSSLAYVRIWDQSERYLTALNWGTAPVTLSLSHHDLPLQAKVRLSTDPERHPQDQKVSLDSLELGPKEALLLSYPYTA</sequence>
<feature type="compositionally biased region" description="Basic and acidic residues" evidence="1">
    <location>
        <begin position="1"/>
        <end position="19"/>
    </location>
</feature>
<dbReference type="Gene3D" id="3.20.20.80">
    <property type="entry name" value="Glycosidases"/>
    <property type="match status" value="1"/>
</dbReference>
<dbReference type="GO" id="GO:0015180">
    <property type="term" value="F:L-alanine transmembrane transporter activity"/>
    <property type="evidence" value="ECO:0007669"/>
    <property type="project" value="TreeGrafter"/>
</dbReference>
<organism evidence="4 5">
    <name type="scientific">Denticeps clupeoides</name>
    <name type="common">denticle herring</name>
    <dbReference type="NCBI Taxonomy" id="299321"/>
    <lineage>
        <taxon>Eukaryota</taxon>
        <taxon>Metazoa</taxon>
        <taxon>Chordata</taxon>
        <taxon>Craniata</taxon>
        <taxon>Vertebrata</taxon>
        <taxon>Euteleostomi</taxon>
        <taxon>Actinopterygii</taxon>
        <taxon>Neopterygii</taxon>
        <taxon>Teleostei</taxon>
        <taxon>Clupei</taxon>
        <taxon>Clupeiformes</taxon>
        <taxon>Denticipitoidei</taxon>
        <taxon>Denticipitidae</taxon>
        <taxon>Denticeps</taxon>
    </lineage>
</organism>